<accession>A0ABZ2ISQ0</accession>
<dbReference type="EMBL" id="CP146609">
    <property type="protein sequence ID" value="WWX21730.1"/>
    <property type="molecule type" value="Genomic_DNA"/>
</dbReference>
<name>A0ABZ2ISQ0_9BACT</name>
<sequence length="245" mass="27471">MTADWYPGIRAFCAHWRDAPMLQHTLEALDREFEDNNDACIDASKSMVECACRVILESVDDPSMPMKPQKESPSLGDLLTATVRALELSEVRDSAFQKLISQYHKLSKTIVLLRDKAGNLSHGKDGFIDKLSLHQRRAALLAADAIVTFLHEAYLEIDPDPTLSMEPYERYQKANDLIDQFVGCRLEADDEGGITAVFTLPDRQELPLATNVSQLLFHTDKEAYKLALNACMEAVVDDLQEKEDG</sequence>
<evidence type="ECO:0000313" key="2">
    <source>
        <dbReference type="EMBL" id="WWX21730.1"/>
    </source>
</evidence>
<evidence type="ECO:0000259" key="1">
    <source>
        <dbReference type="Pfam" id="PF14355"/>
    </source>
</evidence>
<gene>
    <name evidence="2" type="ORF">V8V93_14950</name>
</gene>
<reference evidence="2 3" key="1">
    <citation type="submission" date="2024-03" db="EMBL/GenBank/DDBJ databases">
        <title>Phenotype and Genome Characterization of a Sulfate-Reducing Bacterium Pseudodesulfovibrio sp. strain 5S69, isolated from Petroleum Reservoir in Tatarstan (Russia).</title>
        <authorList>
            <person name="Bidzhieva S.K."/>
            <person name="Kadnikov V."/>
            <person name="Tourova T.P."/>
            <person name="Samigullina S.R."/>
            <person name="Sokolova D.S."/>
            <person name="Poltaraus A.B."/>
            <person name="Avtukh A.N."/>
            <person name="Tereshina V.M."/>
            <person name="Mardanov A.V."/>
            <person name="Nazina T.N."/>
        </authorList>
    </citation>
    <scope>NUCLEOTIDE SEQUENCE [LARGE SCALE GENOMIC DNA]</scope>
    <source>
        <strain evidence="2 3">5S69</strain>
    </source>
</reference>
<dbReference type="RefSeq" id="WP_338667396.1">
    <property type="nucleotide sequence ID" value="NZ_CP146609.1"/>
</dbReference>
<dbReference type="Pfam" id="PF14355">
    <property type="entry name" value="Abi_C"/>
    <property type="match status" value="1"/>
</dbReference>
<proteinExistence type="predicted"/>
<evidence type="ECO:0000313" key="3">
    <source>
        <dbReference type="Proteomes" id="UP001385389"/>
    </source>
</evidence>
<keyword evidence="3" id="KW-1185">Reference proteome</keyword>
<dbReference type="Proteomes" id="UP001385389">
    <property type="component" value="Chromosome"/>
</dbReference>
<feature type="domain" description="Abortive infection protein-like C-terminal" evidence="1">
    <location>
        <begin position="78"/>
        <end position="152"/>
    </location>
</feature>
<protein>
    <submittedName>
        <fullName evidence="2">Abortive infection family protein</fullName>
    </submittedName>
</protein>
<organism evidence="2 3">
    <name type="scientific">Pseudodesulfovibrio methanolicus</name>
    <dbReference type="NCBI Taxonomy" id="3126690"/>
    <lineage>
        <taxon>Bacteria</taxon>
        <taxon>Pseudomonadati</taxon>
        <taxon>Thermodesulfobacteriota</taxon>
        <taxon>Desulfovibrionia</taxon>
        <taxon>Desulfovibrionales</taxon>
        <taxon>Desulfovibrionaceae</taxon>
    </lineage>
</organism>
<dbReference type="InterPro" id="IPR026001">
    <property type="entry name" value="Abi-like_C"/>
</dbReference>